<dbReference type="InterPro" id="IPR016181">
    <property type="entry name" value="Acyl_CoA_acyltransferase"/>
</dbReference>
<gene>
    <name evidence="2" type="ORF">SAMN06265827_14814</name>
</gene>
<evidence type="ECO:0000313" key="3">
    <source>
        <dbReference type="Proteomes" id="UP000219573"/>
    </source>
</evidence>
<dbReference type="PROSITE" id="PS51186">
    <property type="entry name" value="GNAT"/>
    <property type="match status" value="1"/>
</dbReference>
<dbReference type="SUPFAM" id="SSF55729">
    <property type="entry name" value="Acyl-CoA N-acyltransferases (Nat)"/>
    <property type="match status" value="1"/>
</dbReference>
<dbReference type="EMBL" id="OBDZ01000048">
    <property type="protein sequence ID" value="SNY47233.1"/>
    <property type="molecule type" value="Genomic_DNA"/>
</dbReference>
<dbReference type="OrthoDB" id="9795206at2"/>
<sequence>MKESIEKSNRVILRYTQKEDINFVLKAEQDSDNSPYVGQWTKEEHLKSLLNTDIIHLIIDDFKQNKKIGYAILAGINNENKSIELKRIVVIDKGKEFGKEFLNLIKKLVFERLNAHRLWLDVREFNERAQNVYKSEGFNKEGVLRECILYNEKFVSLIVMSILEKEYKNSN</sequence>
<dbReference type="PANTHER" id="PTHR43415">
    <property type="entry name" value="SPERMIDINE N(1)-ACETYLTRANSFERASE"/>
    <property type="match status" value="1"/>
</dbReference>
<dbReference type="RefSeq" id="WP_097019614.1">
    <property type="nucleotide sequence ID" value="NZ_OBDZ01000048.1"/>
</dbReference>
<dbReference type="Proteomes" id="UP000219573">
    <property type="component" value="Unassembled WGS sequence"/>
</dbReference>
<dbReference type="Gene3D" id="3.40.630.30">
    <property type="match status" value="1"/>
</dbReference>
<feature type="domain" description="N-acetyltransferase" evidence="1">
    <location>
        <begin position="11"/>
        <end position="156"/>
    </location>
</feature>
<dbReference type="Pfam" id="PF13420">
    <property type="entry name" value="Acetyltransf_4"/>
    <property type="match status" value="1"/>
</dbReference>
<dbReference type="AlphaFoldDB" id="A0A285IH39"/>
<proteinExistence type="predicted"/>
<keyword evidence="2" id="KW-0808">Transferase</keyword>
<evidence type="ECO:0000259" key="1">
    <source>
        <dbReference type="PROSITE" id="PS51186"/>
    </source>
</evidence>
<dbReference type="GO" id="GO:0016747">
    <property type="term" value="F:acyltransferase activity, transferring groups other than amino-acyl groups"/>
    <property type="evidence" value="ECO:0007669"/>
    <property type="project" value="InterPro"/>
</dbReference>
<keyword evidence="3" id="KW-1185">Reference proteome</keyword>
<protein>
    <submittedName>
        <fullName evidence="2">Protein N-acetyltransferase, RimJ/RimL family</fullName>
    </submittedName>
</protein>
<name>A0A285IH39_9FIRM</name>
<organism evidence="2 3">
    <name type="scientific">Orenia metallireducens</name>
    <dbReference type="NCBI Taxonomy" id="1413210"/>
    <lineage>
        <taxon>Bacteria</taxon>
        <taxon>Bacillati</taxon>
        <taxon>Bacillota</taxon>
        <taxon>Clostridia</taxon>
        <taxon>Halanaerobiales</taxon>
        <taxon>Halobacteroidaceae</taxon>
        <taxon>Orenia</taxon>
    </lineage>
</organism>
<dbReference type="PANTHER" id="PTHR43415:SF3">
    <property type="entry name" value="GNAT-FAMILY ACETYLTRANSFERASE"/>
    <property type="match status" value="1"/>
</dbReference>
<reference evidence="3" key="1">
    <citation type="submission" date="2017-09" db="EMBL/GenBank/DDBJ databases">
        <authorList>
            <person name="Varghese N."/>
            <person name="Submissions S."/>
        </authorList>
    </citation>
    <scope>NUCLEOTIDE SEQUENCE [LARGE SCALE GENOMIC DNA]</scope>
    <source>
        <strain evidence="3">MSL47</strain>
    </source>
</reference>
<evidence type="ECO:0000313" key="2">
    <source>
        <dbReference type="EMBL" id="SNY47233.1"/>
    </source>
</evidence>
<accession>A0A285IH39</accession>
<dbReference type="InterPro" id="IPR000182">
    <property type="entry name" value="GNAT_dom"/>
</dbReference>